<proteinExistence type="predicted"/>
<dbReference type="WBParaSite" id="Csp11.Scaffold629.g9129.t1">
    <property type="protein sequence ID" value="Csp11.Scaffold629.g9129.t1"/>
    <property type="gene ID" value="Csp11.Scaffold629.g9129"/>
</dbReference>
<evidence type="ECO:0000313" key="1">
    <source>
        <dbReference type="Proteomes" id="UP000095282"/>
    </source>
</evidence>
<accession>A0A1I7UGM6</accession>
<organism evidence="1 2">
    <name type="scientific">Caenorhabditis tropicalis</name>
    <dbReference type="NCBI Taxonomy" id="1561998"/>
    <lineage>
        <taxon>Eukaryota</taxon>
        <taxon>Metazoa</taxon>
        <taxon>Ecdysozoa</taxon>
        <taxon>Nematoda</taxon>
        <taxon>Chromadorea</taxon>
        <taxon>Rhabditida</taxon>
        <taxon>Rhabditina</taxon>
        <taxon>Rhabditomorpha</taxon>
        <taxon>Rhabditoidea</taxon>
        <taxon>Rhabditidae</taxon>
        <taxon>Peloderinae</taxon>
        <taxon>Caenorhabditis</taxon>
    </lineage>
</organism>
<sequence length="365" mass="41159">MTAIKSHPQLSTLNDEVPLHITNLRLAPTQIELDTMTFTWGSILLHLNGQRLHPCIIDMNKAGGCPFDVNINGREIRDTPITEGDLQIFGKYRPPFEGYGRQERFDLFIRCCLNNKNGQTCITTVPNGKIYELMKGFLNNYLGGNHCHFVNQLTISELPGVHRLPAGLHFKVNELFVPGNSLEAIEVFTPIIHESSFPLNVLLVSVSNPRDPIFRTPIFKSANTVRLGMPATAAQQDWVPTLLHLDNQFVQLFEYEITFKQLFSVVRHWIQNPRPVDRKFATILEKVQKALYALMKVLNGNECLIPCRNTPEFCTGISFPVNDEVELNCYGVRAPGAAATELTYPFMMVMESMPRGTAVSHFTSV</sequence>
<dbReference type="PANTHER" id="PTHR31379:SF1">
    <property type="entry name" value="F-BOX C PROTEIN-RELATED"/>
    <property type="match status" value="1"/>
</dbReference>
<keyword evidence="1" id="KW-1185">Reference proteome</keyword>
<dbReference type="InterPro" id="IPR021942">
    <property type="entry name" value="DUF3557"/>
</dbReference>
<protein>
    <submittedName>
        <fullName evidence="2">Uncharacterized protein</fullName>
    </submittedName>
</protein>
<evidence type="ECO:0000313" key="2">
    <source>
        <dbReference type="WBParaSite" id="Csp11.Scaffold629.g9129.t1"/>
    </source>
</evidence>
<dbReference type="eggNOG" id="ENOG502TJKM">
    <property type="taxonomic scope" value="Eukaryota"/>
</dbReference>
<dbReference type="AlphaFoldDB" id="A0A1I7UGM6"/>
<dbReference type="Pfam" id="PF12078">
    <property type="entry name" value="DUF3557"/>
    <property type="match status" value="1"/>
</dbReference>
<dbReference type="PANTHER" id="PTHR31379">
    <property type="entry name" value="F-BOX C PROTEIN-RELATED-RELATED"/>
    <property type="match status" value="1"/>
</dbReference>
<name>A0A1I7UGM6_9PELO</name>
<dbReference type="Proteomes" id="UP000095282">
    <property type="component" value="Unplaced"/>
</dbReference>
<reference evidence="2" key="1">
    <citation type="submission" date="2016-11" db="UniProtKB">
        <authorList>
            <consortium name="WormBaseParasite"/>
        </authorList>
    </citation>
    <scope>IDENTIFICATION</scope>
</reference>